<organism evidence="4 5">
    <name type="scientific">Ammonifex thiophilus</name>
    <dbReference type="NCBI Taxonomy" id="444093"/>
    <lineage>
        <taxon>Bacteria</taxon>
        <taxon>Bacillati</taxon>
        <taxon>Bacillota</taxon>
        <taxon>Clostridia</taxon>
        <taxon>Thermoanaerobacterales</taxon>
        <taxon>Thermoanaerobacteraceae</taxon>
        <taxon>Ammonifex</taxon>
    </lineage>
</organism>
<dbReference type="Pfam" id="PF01464">
    <property type="entry name" value="SLT"/>
    <property type="match status" value="1"/>
</dbReference>
<evidence type="ECO:0000259" key="2">
    <source>
        <dbReference type="Pfam" id="PF01464"/>
    </source>
</evidence>
<dbReference type="Gene3D" id="2.70.70.10">
    <property type="entry name" value="Glucose Permease (Domain IIA)"/>
    <property type="match status" value="1"/>
</dbReference>
<keyword evidence="1" id="KW-0472">Membrane</keyword>
<dbReference type="InterPro" id="IPR050570">
    <property type="entry name" value="Cell_wall_metabolism_enzyme"/>
</dbReference>
<feature type="domain" description="M23ase beta-sheet core" evidence="3">
    <location>
        <begin position="533"/>
        <end position="628"/>
    </location>
</feature>
<dbReference type="Proteomes" id="UP000256329">
    <property type="component" value="Unassembled WGS sequence"/>
</dbReference>
<dbReference type="PANTHER" id="PTHR21666:SF270">
    <property type="entry name" value="MUREIN HYDROLASE ACTIVATOR ENVC"/>
    <property type="match status" value="1"/>
</dbReference>
<proteinExistence type="predicted"/>
<evidence type="ECO:0000313" key="4">
    <source>
        <dbReference type="EMBL" id="RDV81232.1"/>
    </source>
</evidence>
<dbReference type="AlphaFoldDB" id="A0A3D8P394"/>
<dbReference type="EMBL" id="QSLN01000021">
    <property type="protein sequence ID" value="RDV81232.1"/>
    <property type="molecule type" value="Genomic_DNA"/>
</dbReference>
<keyword evidence="1" id="KW-1133">Transmembrane helix</keyword>
<dbReference type="Gene3D" id="1.10.530.10">
    <property type="match status" value="1"/>
</dbReference>
<keyword evidence="5" id="KW-1185">Reference proteome</keyword>
<dbReference type="OrthoDB" id="9809488at2"/>
<evidence type="ECO:0000259" key="3">
    <source>
        <dbReference type="Pfam" id="PF01551"/>
    </source>
</evidence>
<feature type="domain" description="Transglycosylase SLT" evidence="2">
    <location>
        <begin position="347"/>
        <end position="465"/>
    </location>
</feature>
<dbReference type="InterPro" id="IPR016047">
    <property type="entry name" value="M23ase_b-sheet_dom"/>
</dbReference>
<gene>
    <name evidence="4" type="ORF">DXX99_09620</name>
</gene>
<dbReference type="InterPro" id="IPR011055">
    <property type="entry name" value="Dup_hybrid_motif"/>
</dbReference>
<dbReference type="Pfam" id="PF01551">
    <property type="entry name" value="Peptidase_M23"/>
    <property type="match status" value="1"/>
</dbReference>
<dbReference type="PANTHER" id="PTHR21666">
    <property type="entry name" value="PEPTIDASE-RELATED"/>
    <property type="match status" value="1"/>
</dbReference>
<reference evidence="4 5" key="1">
    <citation type="submission" date="2018-08" db="EMBL/GenBank/DDBJ databases">
        <title>Form III RuBisCO-mediated autotrophy in Thermodesulfobium bacteria.</title>
        <authorList>
            <person name="Toshchakov S.V."/>
            <person name="Kublanov I.V."/>
            <person name="Frolov E."/>
            <person name="Bonch-Osmolovskaya E.A."/>
            <person name="Tourova T.P."/>
            <person name="Chernych N.A."/>
            <person name="Lebedinsky A.V."/>
        </authorList>
    </citation>
    <scope>NUCLEOTIDE SEQUENCE [LARGE SCALE GENOMIC DNA]</scope>
    <source>
        <strain evidence="4 5">SR</strain>
    </source>
</reference>
<feature type="transmembrane region" description="Helical" evidence="1">
    <location>
        <begin position="58"/>
        <end position="87"/>
    </location>
</feature>
<keyword evidence="1" id="KW-0812">Transmembrane</keyword>
<dbReference type="GO" id="GO:0004222">
    <property type="term" value="F:metalloendopeptidase activity"/>
    <property type="evidence" value="ECO:0007669"/>
    <property type="project" value="TreeGrafter"/>
</dbReference>
<dbReference type="SUPFAM" id="SSF51261">
    <property type="entry name" value="Duplicated hybrid motif"/>
    <property type="match status" value="1"/>
</dbReference>
<evidence type="ECO:0000313" key="5">
    <source>
        <dbReference type="Proteomes" id="UP000256329"/>
    </source>
</evidence>
<name>A0A3D8P394_9THEO</name>
<evidence type="ECO:0000256" key="1">
    <source>
        <dbReference type="SAM" id="Phobius"/>
    </source>
</evidence>
<dbReference type="InterPro" id="IPR008258">
    <property type="entry name" value="Transglycosylase_SLT_dom_1"/>
</dbReference>
<dbReference type="CDD" id="cd12797">
    <property type="entry name" value="M23_peptidase"/>
    <property type="match status" value="1"/>
</dbReference>
<comment type="caution">
    <text evidence="4">The sequence shown here is derived from an EMBL/GenBank/DDBJ whole genome shotgun (WGS) entry which is preliminary data.</text>
</comment>
<dbReference type="SUPFAM" id="SSF53955">
    <property type="entry name" value="Lysozyme-like"/>
    <property type="match status" value="1"/>
</dbReference>
<accession>A0A3D8P394</accession>
<dbReference type="RefSeq" id="WP_115793273.1">
    <property type="nucleotide sequence ID" value="NZ_QSLN01000021.1"/>
</dbReference>
<sequence length="642" mass="73863">MDYRDSFSEQTAKEVSHHLRTLAEREAMLRYLKERRRAGNLPGRGGKKLFRSLLLKKVFTLLAPFLPFAVVFLLILLLLVLLVAAIYATMCPFTFLTGVEASPLDPKIKAKYEELVSTEWKGKPAWNVADTYLVPDEPAPGTAYYPRTDFENPHKLLDRDRKDEELKLRWGTVHAVCLYWQYVKGEKEIPDWLREKVARDLHPYFYYIKRTETYSVSCPKGSHSETYPVYLLVEARTIYGYFQYHYKEVTETYQSGECTVTHRYWRLEETRSLWPDRFWWIKEYLKDLYGFRGCKKEEESAEAVRKWVMEAGEGFTRQMEWLEWLLGHYALGDVVSAVTVPPEYRPYLEEAERVFGVPWWFLAALFQTESSWNPLAINPDTGCFGITQQHPAYWKGRWEELKRMGLINFNTPEELQWDPRAQILAGALDLRNKLRQAGADPRDVDWKGDGWKDDPRVWKAIAAYKGWANWDRVGVNSVPPGPRAKEELKQLRDVISGAEGFKSSPGRWPVPGYHRVISRYGVRRHPILGDYRPHYGIDIACPEGTPVVAVSNGVVTYVGWVPGYGYCVQYRDATYEYLYAHLKAGSSRVKVGDHVNAGEVLALSGNTGLSEGPHLHFGVYRGEVGDYKTNAVDPLKVLGGAQ</sequence>
<protein>
    <submittedName>
        <fullName evidence="4">Peptidase M23</fullName>
    </submittedName>
</protein>
<dbReference type="InterPro" id="IPR023346">
    <property type="entry name" value="Lysozyme-like_dom_sf"/>
</dbReference>